<dbReference type="Pfam" id="PF12650">
    <property type="entry name" value="DUF3784"/>
    <property type="match status" value="1"/>
</dbReference>
<evidence type="ECO:0000256" key="1">
    <source>
        <dbReference type="SAM" id="Phobius"/>
    </source>
</evidence>
<keyword evidence="1" id="KW-0812">Transmembrane</keyword>
<dbReference type="EMBL" id="BMFD01000003">
    <property type="protein sequence ID" value="GGC33353.1"/>
    <property type="molecule type" value="Genomic_DNA"/>
</dbReference>
<keyword evidence="3" id="KW-1185">Reference proteome</keyword>
<feature type="transmembrane region" description="Helical" evidence="1">
    <location>
        <begin position="71"/>
        <end position="91"/>
    </location>
</feature>
<sequence length="236" mass="26199">MAAVYTGLFLIGLGFLVKAFPNLIAGYNTMSEKQKEKVDIEGLSTFMRDGLIVIGLIVIIGYSALTSLGQHAFLDVFIPSVIVIGVLFLFFKAKRFDQNEGGLVKSKLKGVFMIVVLVFVLVMIGNALIPTGYEINNDRVKFTGDYGTEIKVSDIASISLIDKMPPIKARTNGLGMGPIRKGFFRIEDEGKCRLFLHSFQGPFVKISTKDQETIFVNFKKREKTELVFLAIKSVKQ</sequence>
<organism evidence="2 3">
    <name type="scientific">Belliella aquatica</name>
    <dbReference type="NCBI Taxonomy" id="1323734"/>
    <lineage>
        <taxon>Bacteria</taxon>
        <taxon>Pseudomonadati</taxon>
        <taxon>Bacteroidota</taxon>
        <taxon>Cytophagia</taxon>
        <taxon>Cytophagales</taxon>
        <taxon>Cyclobacteriaceae</taxon>
        <taxon>Belliella</taxon>
    </lineage>
</organism>
<feature type="transmembrane region" description="Helical" evidence="1">
    <location>
        <begin position="46"/>
        <end position="65"/>
    </location>
</feature>
<proteinExistence type="predicted"/>
<comment type="caution">
    <text evidence="2">The sequence shown here is derived from an EMBL/GenBank/DDBJ whole genome shotgun (WGS) entry which is preliminary data.</text>
</comment>
<feature type="transmembrane region" description="Helical" evidence="1">
    <location>
        <begin position="111"/>
        <end position="129"/>
    </location>
</feature>
<evidence type="ECO:0008006" key="4">
    <source>
        <dbReference type="Google" id="ProtNLM"/>
    </source>
</evidence>
<feature type="transmembrane region" description="Helical" evidence="1">
    <location>
        <begin position="6"/>
        <end position="25"/>
    </location>
</feature>
<dbReference type="InterPro" id="IPR017259">
    <property type="entry name" value="UCP037672"/>
</dbReference>
<gene>
    <name evidence="2" type="ORF">GCM10010993_10320</name>
</gene>
<accession>A0ABQ1M2H4</accession>
<keyword evidence="1" id="KW-0472">Membrane</keyword>
<reference evidence="3" key="1">
    <citation type="journal article" date="2019" name="Int. J. Syst. Evol. Microbiol.">
        <title>The Global Catalogue of Microorganisms (GCM) 10K type strain sequencing project: providing services to taxonomists for standard genome sequencing and annotation.</title>
        <authorList>
            <consortium name="The Broad Institute Genomics Platform"/>
            <consortium name="The Broad Institute Genome Sequencing Center for Infectious Disease"/>
            <person name="Wu L."/>
            <person name="Ma J."/>
        </authorList>
    </citation>
    <scope>NUCLEOTIDE SEQUENCE [LARGE SCALE GENOMIC DNA]</scope>
    <source>
        <strain evidence="3">CGMCC 1.12479</strain>
    </source>
</reference>
<dbReference type="RefSeq" id="WP_188440397.1">
    <property type="nucleotide sequence ID" value="NZ_BMFD01000003.1"/>
</dbReference>
<evidence type="ECO:0000313" key="2">
    <source>
        <dbReference type="EMBL" id="GGC33353.1"/>
    </source>
</evidence>
<name>A0ABQ1M2H4_9BACT</name>
<dbReference type="Proteomes" id="UP000635885">
    <property type="component" value="Unassembled WGS sequence"/>
</dbReference>
<protein>
    <recommendedName>
        <fullName evidence="4">DUF3784 domain-containing protein</fullName>
    </recommendedName>
</protein>
<evidence type="ECO:0000313" key="3">
    <source>
        <dbReference type="Proteomes" id="UP000635885"/>
    </source>
</evidence>
<keyword evidence="1" id="KW-1133">Transmembrane helix</keyword>